<accession>A0AAW1JCA1</accession>
<dbReference type="GO" id="GO:0003676">
    <property type="term" value="F:nucleic acid binding"/>
    <property type="evidence" value="ECO:0007669"/>
    <property type="project" value="InterPro"/>
</dbReference>
<dbReference type="InterPro" id="IPR012337">
    <property type="entry name" value="RNaseH-like_sf"/>
</dbReference>
<organism evidence="2 3">
    <name type="scientific">Popillia japonica</name>
    <name type="common">Japanese beetle</name>
    <dbReference type="NCBI Taxonomy" id="7064"/>
    <lineage>
        <taxon>Eukaryota</taxon>
        <taxon>Metazoa</taxon>
        <taxon>Ecdysozoa</taxon>
        <taxon>Arthropoda</taxon>
        <taxon>Hexapoda</taxon>
        <taxon>Insecta</taxon>
        <taxon>Pterygota</taxon>
        <taxon>Neoptera</taxon>
        <taxon>Endopterygota</taxon>
        <taxon>Coleoptera</taxon>
        <taxon>Polyphaga</taxon>
        <taxon>Scarabaeiformia</taxon>
        <taxon>Scarabaeidae</taxon>
        <taxon>Rutelinae</taxon>
        <taxon>Popillia</taxon>
    </lineage>
</organism>
<keyword evidence="3" id="KW-1185">Reference proteome</keyword>
<reference evidence="2 3" key="1">
    <citation type="journal article" date="2024" name="BMC Genomics">
        <title>De novo assembly and annotation of Popillia japonica's genome with initial clues to its potential as an invasive pest.</title>
        <authorList>
            <person name="Cucini C."/>
            <person name="Boschi S."/>
            <person name="Funari R."/>
            <person name="Cardaioli E."/>
            <person name="Iannotti N."/>
            <person name="Marturano G."/>
            <person name="Paoli F."/>
            <person name="Bruttini M."/>
            <person name="Carapelli A."/>
            <person name="Frati F."/>
            <person name="Nardi F."/>
        </authorList>
    </citation>
    <scope>NUCLEOTIDE SEQUENCE [LARGE SCALE GENOMIC DNA]</scope>
    <source>
        <strain evidence="2">DMR45628</strain>
    </source>
</reference>
<gene>
    <name evidence="2" type="ORF">QE152_g31132</name>
</gene>
<dbReference type="InterPro" id="IPR036397">
    <property type="entry name" value="RNaseH_sf"/>
</dbReference>
<dbReference type="Proteomes" id="UP001458880">
    <property type="component" value="Unassembled WGS sequence"/>
</dbReference>
<comment type="caution">
    <text evidence="2">The sequence shown here is derived from an EMBL/GenBank/DDBJ whole genome shotgun (WGS) entry which is preliminary data.</text>
</comment>
<evidence type="ECO:0000313" key="3">
    <source>
        <dbReference type="Proteomes" id="UP001458880"/>
    </source>
</evidence>
<evidence type="ECO:0000313" key="2">
    <source>
        <dbReference type="EMBL" id="KAK9700604.1"/>
    </source>
</evidence>
<proteinExistence type="predicted"/>
<dbReference type="Gene3D" id="3.30.420.10">
    <property type="entry name" value="Ribonuclease H-like superfamily/Ribonuclease H"/>
    <property type="match status" value="1"/>
</dbReference>
<dbReference type="EMBL" id="JASPKY010000434">
    <property type="protein sequence ID" value="KAK9700604.1"/>
    <property type="molecule type" value="Genomic_DNA"/>
</dbReference>
<name>A0AAW1JCA1_POPJA</name>
<evidence type="ECO:0008006" key="4">
    <source>
        <dbReference type="Google" id="ProtNLM"/>
    </source>
</evidence>
<protein>
    <recommendedName>
        <fullName evidence="4">Integrase catalytic domain-containing protein</fullName>
    </recommendedName>
</protein>
<dbReference type="SUPFAM" id="SSF53098">
    <property type="entry name" value="Ribonuclease H-like"/>
    <property type="match status" value="1"/>
</dbReference>
<dbReference type="AlphaFoldDB" id="A0AAW1JCA1"/>
<feature type="region of interest" description="Disordered" evidence="1">
    <location>
        <begin position="36"/>
        <end position="66"/>
    </location>
</feature>
<evidence type="ECO:0000256" key="1">
    <source>
        <dbReference type="SAM" id="MobiDB-lite"/>
    </source>
</evidence>
<sequence>MHSETISNTLRAGIKIKKPEKTACEVFLSRHTNLAPRTPESTSVARPKGFNRHEPAKPTTTRKRKLQRSIILTSTPVKEEQRQKFEKAKTTVTKTLEISAKKTKKTAKENRNNKKINKFNDIRTILLSGPNTRAFAKPLRPPSFKWYRRRSYTVLELRRFVYDNDPQFTSHKFRTAANDWGVEIRFTAPYSPQQNPVERANRV</sequence>